<dbReference type="EMBL" id="UZAD01000190">
    <property type="protein sequence ID" value="VDN83058.1"/>
    <property type="molecule type" value="Genomic_DNA"/>
</dbReference>
<dbReference type="CDD" id="cd10495">
    <property type="entry name" value="MH2_R-SMAD"/>
    <property type="match status" value="1"/>
</dbReference>
<dbReference type="Pfam" id="PF03166">
    <property type="entry name" value="MH2"/>
    <property type="match status" value="1"/>
</dbReference>
<dbReference type="GO" id="GO:0060395">
    <property type="term" value="P:SMAD protein signal transduction"/>
    <property type="evidence" value="ECO:0007669"/>
    <property type="project" value="TreeGrafter"/>
</dbReference>
<keyword evidence="11" id="KW-1185">Reference proteome</keyword>
<dbReference type="GO" id="GO:0050793">
    <property type="term" value="P:regulation of developmental process"/>
    <property type="evidence" value="ECO:0007669"/>
    <property type="project" value="UniProtKB-ARBA"/>
</dbReference>
<dbReference type="FunFam" id="3.90.520.10:FF:000001">
    <property type="entry name" value="Mothers against decapentaplegic homolog"/>
    <property type="match status" value="1"/>
</dbReference>
<evidence type="ECO:0000313" key="12">
    <source>
        <dbReference type="WBParaSite" id="BPAG_0000189101-mRNA-1"/>
    </source>
</evidence>
<dbReference type="GO" id="GO:0030154">
    <property type="term" value="P:cell differentiation"/>
    <property type="evidence" value="ECO:0007669"/>
    <property type="project" value="TreeGrafter"/>
</dbReference>
<dbReference type="InterPro" id="IPR013790">
    <property type="entry name" value="Dwarfin"/>
</dbReference>
<dbReference type="GO" id="GO:0051239">
    <property type="term" value="P:regulation of multicellular organismal process"/>
    <property type="evidence" value="ECO:0007669"/>
    <property type="project" value="UniProtKB-ARBA"/>
</dbReference>
<feature type="domain" description="MH2" evidence="9">
    <location>
        <begin position="224"/>
        <end position="421"/>
    </location>
</feature>
<feature type="domain" description="MH1" evidence="8">
    <location>
        <begin position="9"/>
        <end position="136"/>
    </location>
</feature>
<reference evidence="12" key="1">
    <citation type="submission" date="2017-02" db="UniProtKB">
        <authorList>
            <consortium name="WormBaseParasite"/>
        </authorList>
    </citation>
    <scope>IDENTIFICATION</scope>
</reference>
<dbReference type="SMART" id="SM00524">
    <property type="entry name" value="DWB"/>
    <property type="match status" value="1"/>
</dbReference>
<keyword evidence="2" id="KW-0479">Metal-binding</keyword>
<keyword evidence="7" id="KW-0963">Cytoplasm</keyword>
<keyword evidence="6 7" id="KW-0539">Nucleus</keyword>
<comment type="similarity">
    <text evidence="1 7">Belongs to the dwarfin/SMAD family.</text>
</comment>
<evidence type="ECO:0000256" key="7">
    <source>
        <dbReference type="RuleBase" id="RU361195"/>
    </source>
</evidence>
<dbReference type="STRING" id="6280.A0A0N4T167"/>
<dbReference type="PANTHER" id="PTHR13703:SF65">
    <property type="entry name" value="DWARFIN SMA-3"/>
    <property type="match status" value="1"/>
</dbReference>
<dbReference type="Proteomes" id="UP000278627">
    <property type="component" value="Unassembled WGS sequence"/>
</dbReference>
<dbReference type="GO" id="GO:0009791">
    <property type="term" value="P:post-embryonic development"/>
    <property type="evidence" value="ECO:0007669"/>
    <property type="project" value="UniProtKB-ARBA"/>
</dbReference>
<dbReference type="InterPro" id="IPR036578">
    <property type="entry name" value="SMAD_MH1_sf"/>
</dbReference>
<dbReference type="AlphaFoldDB" id="A0A0N4T167"/>
<evidence type="ECO:0000256" key="5">
    <source>
        <dbReference type="ARBA" id="ARBA00023163"/>
    </source>
</evidence>
<comment type="subcellular location">
    <subcellularLocation>
        <location evidence="7">Cytoplasm</location>
    </subcellularLocation>
    <subcellularLocation>
        <location evidence="7">Nucleus</location>
    </subcellularLocation>
</comment>
<proteinExistence type="inferred from homology"/>
<dbReference type="SMART" id="SM00523">
    <property type="entry name" value="DWA"/>
    <property type="match status" value="1"/>
</dbReference>
<dbReference type="InterPro" id="IPR013019">
    <property type="entry name" value="MAD_homology_MH1"/>
</dbReference>
<dbReference type="GO" id="GO:0005737">
    <property type="term" value="C:cytoplasm"/>
    <property type="evidence" value="ECO:0007669"/>
    <property type="project" value="UniProtKB-SubCell"/>
</dbReference>
<dbReference type="Gene3D" id="3.90.520.10">
    <property type="entry name" value="SMAD MH1 domain"/>
    <property type="match status" value="1"/>
</dbReference>
<dbReference type="Pfam" id="PF03165">
    <property type="entry name" value="MH1"/>
    <property type="match status" value="1"/>
</dbReference>
<sequence length="421" mass="47884">MMSSLFHEPAVKKLLGWKQGDEEEKWAEKAVDSLVKKLKKKKNGQGTIEDLEFALANPGSHSKCVTIPRSLDGRLQVSHRKGLPHVIYCKVWRWRDLQSHHELKSVPECLYSYDSKQPLICINPYHYQKIESQIIPVAVPHSVPFSNILHRDMPSSVSSIPPNTYGHHHSLEVSSSLNAPVEYCAYRDTSSYSSASPLSVFSEDCETMPSEVDSGYCYPEPNFWCSLGYYELNSRVGELFKIKNLEVVVDGFTDPSNSDDRICLGLLTNVNRNATIENTRKHIGKGVKLTCEETTHDVIVTNLSDSPVFVQSRNSNYKLNCMPNAVCRIPPGHFMYIFHHQLFVQMLRRAEREGYNNVYELTKMCFIRISFVKGWGGPEYHRQDVTSTPCWMEMQLHGPLACIDQVIERLDPPTNPISSVS</sequence>
<gene>
    <name evidence="10" type="ORF">BPAG_LOCUS1872</name>
</gene>
<dbReference type="PROSITE" id="PS51075">
    <property type="entry name" value="MH1"/>
    <property type="match status" value="1"/>
</dbReference>
<evidence type="ECO:0000313" key="10">
    <source>
        <dbReference type="EMBL" id="VDN83058.1"/>
    </source>
</evidence>
<dbReference type="GO" id="GO:0000978">
    <property type="term" value="F:RNA polymerase II cis-regulatory region sequence-specific DNA binding"/>
    <property type="evidence" value="ECO:0007669"/>
    <property type="project" value="TreeGrafter"/>
</dbReference>
<dbReference type="InterPro" id="IPR008984">
    <property type="entry name" value="SMAD_FHA_dom_sf"/>
</dbReference>
<name>A0A0N4T167_BRUPA</name>
<keyword evidence="3" id="KW-0862">Zinc</keyword>
<evidence type="ECO:0000259" key="9">
    <source>
        <dbReference type="PROSITE" id="PS51076"/>
    </source>
</evidence>
<dbReference type="InterPro" id="IPR003619">
    <property type="entry name" value="MAD_homology1_Dwarfin-type"/>
</dbReference>
<evidence type="ECO:0000256" key="2">
    <source>
        <dbReference type="ARBA" id="ARBA00022723"/>
    </source>
</evidence>
<evidence type="ECO:0000256" key="3">
    <source>
        <dbReference type="ARBA" id="ARBA00022833"/>
    </source>
</evidence>
<accession>A0A0N4T167</accession>
<dbReference type="WBParaSite" id="BPAG_0000189101-mRNA-1">
    <property type="protein sequence ID" value="BPAG_0000189101-mRNA-1"/>
    <property type="gene ID" value="BPAG_0000189101"/>
</dbReference>
<dbReference type="PANTHER" id="PTHR13703">
    <property type="entry name" value="SMAD"/>
    <property type="match status" value="1"/>
</dbReference>
<dbReference type="GO" id="GO:0030509">
    <property type="term" value="P:BMP signaling pathway"/>
    <property type="evidence" value="ECO:0007669"/>
    <property type="project" value="TreeGrafter"/>
</dbReference>
<dbReference type="GO" id="GO:0009653">
    <property type="term" value="P:anatomical structure morphogenesis"/>
    <property type="evidence" value="ECO:0007669"/>
    <property type="project" value="TreeGrafter"/>
</dbReference>
<evidence type="ECO:0000256" key="6">
    <source>
        <dbReference type="ARBA" id="ARBA00023242"/>
    </source>
</evidence>
<dbReference type="GO" id="GO:0000981">
    <property type="term" value="F:DNA-binding transcription factor activity, RNA polymerase II-specific"/>
    <property type="evidence" value="ECO:0007669"/>
    <property type="project" value="TreeGrafter"/>
</dbReference>
<dbReference type="GO" id="GO:0046872">
    <property type="term" value="F:metal ion binding"/>
    <property type="evidence" value="ECO:0007669"/>
    <property type="project" value="UniProtKB-KW"/>
</dbReference>
<dbReference type="PROSITE" id="PS51076">
    <property type="entry name" value="MH2"/>
    <property type="match status" value="1"/>
</dbReference>
<evidence type="ECO:0000313" key="11">
    <source>
        <dbReference type="Proteomes" id="UP000278627"/>
    </source>
</evidence>
<dbReference type="GO" id="GO:0070411">
    <property type="term" value="F:I-SMAD binding"/>
    <property type="evidence" value="ECO:0007669"/>
    <property type="project" value="TreeGrafter"/>
</dbReference>
<dbReference type="InterPro" id="IPR017855">
    <property type="entry name" value="SMAD-like_dom_sf"/>
</dbReference>
<reference evidence="10 11" key="2">
    <citation type="submission" date="2018-11" db="EMBL/GenBank/DDBJ databases">
        <authorList>
            <consortium name="Pathogen Informatics"/>
        </authorList>
    </citation>
    <scope>NUCLEOTIDE SEQUENCE [LARGE SCALE GENOMIC DNA]</scope>
</reference>
<keyword evidence="5 7" id="KW-0804">Transcription</keyword>
<protein>
    <recommendedName>
        <fullName evidence="7">Mothers against decapentaplegic homolog</fullName>
        <shortName evidence="7">MAD homolog</shortName>
        <shortName evidence="7">Mothers against DPP homolog</shortName>
    </recommendedName>
    <alternativeName>
        <fullName evidence="7">SMAD family member</fullName>
    </alternativeName>
</protein>
<organism evidence="12">
    <name type="scientific">Brugia pahangi</name>
    <name type="common">Filarial nematode worm</name>
    <dbReference type="NCBI Taxonomy" id="6280"/>
    <lineage>
        <taxon>Eukaryota</taxon>
        <taxon>Metazoa</taxon>
        <taxon>Ecdysozoa</taxon>
        <taxon>Nematoda</taxon>
        <taxon>Chromadorea</taxon>
        <taxon>Rhabditida</taxon>
        <taxon>Spirurina</taxon>
        <taxon>Spiruromorpha</taxon>
        <taxon>Filarioidea</taxon>
        <taxon>Onchocercidae</taxon>
        <taxon>Brugia</taxon>
    </lineage>
</organism>
<evidence type="ECO:0000259" key="8">
    <source>
        <dbReference type="PROSITE" id="PS51075"/>
    </source>
</evidence>
<keyword evidence="4 7" id="KW-0805">Transcription regulation</keyword>
<dbReference type="SUPFAM" id="SSF49879">
    <property type="entry name" value="SMAD/FHA domain"/>
    <property type="match status" value="1"/>
</dbReference>
<dbReference type="Gene3D" id="2.60.200.10">
    <property type="match status" value="1"/>
</dbReference>
<dbReference type="InterPro" id="IPR001132">
    <property type="entry name" value="SMAD_dom_Dwarfin-type"/>
</dbReference>
<evidence type="ECO:0000256" key="4">
    <source>
        <dbReference type="ARBA" id="ARBA00023015"/>
    </source>
</evidence>
<evidence type="ECO:0000256" key="1">
    <source>
        <dbReference type="ARBA" id="ARBA00005545"/>
    </source>
</evidence>
<dbReference type="GO" id="GO:0071144">
    <property type="term" value="C:heteromeric SMAD protein complex"/>
    <property type="evidence" value="ECO:0007669"/>
    <property type="project" value="TreeGrafter"/>
</dbReference>
<dbReference type="SUPFAM" id="SSF56366">
    <property type="entry name" value="SMAD MH1 domain"/>
    <property type="match status" value="1"/>
</dbReference>